<organism evidence="9 10">
    <name type="scientific">Cyberlindnera jadinii (strain ATCC 18201 / CBS 1600 / BCRC 20928 / JCM 3617 / NBRC 0987 / NRRL Y-1542)</name>
    <name type="common">Torula yeast</name>
    <name type="synonym">Candida utilis</name>
    <dbReference type="NCBI Taxonomy" id="983966"/>
    <lineage>
        <taxon>Eukaryota</taxon>
        <taxon>Fungi</taxon>
        <taxon>Dikarya</taxon>
        <taxon>Ascomycota</taxon>
        <taxon>Saccharomycotina</taxon>
        <taxon>Saccharomycetes</taxon>
        <taxon>Phaffomycetales</taxon>
        <taxon>Phaffomycetaceae</taxon>
        <taxon>Cyberlindnera</taxon>
    </lineage>
</organism>
<keyword evidence="4 7" id="KW-0378">Hydrolase</keyword>
<feature type="domain" description="Damage-control phosphatase ARMT1-like metal-binding" evidence="8">
    <location>
        <begin position="20"/>
        <end position="417"/>
    </location>
</feature>
<dbReference type="EC" id="3.1.3.-" evidence="7"/>
<evidence type="ECO:0000313" key="10">
    <source>
        <dbReference type="Proteomes" id="UP000094389"/>
    </source>
</evidence>
<evidence type="ECO:0000256" key="2">
    <source>
        <dbReference type="ARBA" id="ARBA00009519"/>
    </source>
</evidence>
<keyword evidence="5 7" id="KW-0464">Manganese</keyword>
<comment type="domain">
    <text evidence="7">Subfamily III proteins have a conserved RTxK motif about 40-50 residues from the C-terminus; the threonine may be replaced by serine or cysteine.</text>
</comment>
<dbReference type="OrthoDB" id="541375at2759"/>
<evidence type="ECO:0000256" key="6">
    <source>
        <dbReference type="ARBA" id="ARBA00048809"/>
    </source>
</evidence>
<comment type="catalytic activity">
    <reaction evidence="1 7">
        <text>beta-D-fructose 1-phosphate + H2O = D-fructose + phosphate</text>
        <dbReference type="Rhea" id="RHEA:35603"/>
        <dbReference type="ChEBI" id="CHEBI:15377"/>
        <dbReference type="ChEBI" id="CHEBI:37721"/>
        <dbReference type="ChEBI" id="CHEBI:43474"/>
        <dbReference type="ChEBI" id="CHEBI:138881"/>
    </reaction>
</comment>
<evidence type="ECO:0000256" key="1">
    <source>
        <dbReference type="ARBA" id="ARBA00001326"/>
    </source>
</evidence>
<dbReference type="PANTHER" id="PTHR12260:SF6">
    <property type="entry name" value="DAMAGE-CONTROL PHOSPHATASE ARMT1"/>
    <property type="match status" value="1"/>
</dbReference>
<dbReference type="GO" id="GO:0046872">
    <property type="term" value="F:metal ion binding"/>
    <property type="evidence" value="ECO:0007669"/>
    <property type="project" value="UniProtKB-UniRule"/>
</dbReference>
<dbReference type="GO" id="GO:0103026">
    <property type="term" value="F:fructose-1-phosphatase activity"/>
    <property type="evidence" value="ECO:0007669"/>
    <property type="project" value="RHEA"/>
</dbReference>
<name>A0A1E4S1U6_CYBJN</name>
<dbReference type="GeneID" id="30989339"/>
<evidence type="ECO:0000259" key="8">
    <source>
        <dbReference type="Pfam" id="PF01937"/>
    </source>
</evidence>
<dbReference type="GO" id="GO:0097023">
    <property type="term" value="F:fructose 6-phosphate aldolase activity"/>
    <property type="evidence" value="ECO:0007669"/>
    <property type="project" value="RHEA"/>
</dbReference>
<gene>
    <name evidence="9" type="ORF">CYBJADRAFT_167515</name>
</gene>
<protein>
    <recommendedName>
        <fullName evidence="7">Sugar phosphate phosphatase</fullName>
        <ecNumber evidence="7">3.1.3.-</ecNumber>
    </recommendedName>
</protein>
<dbReference type="Pfam" id="PF01937">
    <property type="entry name" value="ARMT1-like_dom"/>
    <property type="match status" value="1"/>
</dbReference>
<evidence type="ECO:0000256" key="5">
    <source>
        <dbReference type="ARBA" id="ARBA00023211"/>
    </source>
</evidence>
<keyword evidence="3 7" id="KW-0479">Metal-binding</keyword>
<dbReference type="InterPro" id="IPR036075">
    <property type="entry name" value="ARMT-1-like_metal-bd_sf"/>
</dbReference>
<evidence type="ECO:0000256" key="3">
    <source>
        <dbReference type="ARBA" id="ARBA00022723"/>
    </source>
</evidence>
<dbReference type="EMBL" id="KV453930">
    <property type="protein sequence ID" value="ODV73469.1"/>
    <property type="molecule type" value="Genomic_DNA"/>
</dbReference>
<evidence type="ECO:0000256" key="7">
    <source>
        <dbReference type="RuleBase" id="RU367030"/>
    </source>
</evidence>
<dbReference type="Proteomes" id="UP000094389">
    <property type="component" value="Unassembled WGS sequence"/>
</dbReference>
<comment type="similarity">
    <text evidence="2 7">Belongs to the damage-control phosphatase family. Sugar phosphate phosphatase III subfamily.</text>
</comment>
<accession>A0A1E4S1U6</accession>
<comment type="catalytic activity">
    <reaction evidence="6 7">
        <text>beta-D-fructose 6-phosphate = dihydroxyacetone + D-glyceraldehyde 3-phosphate</text>
        <dbReference type="Rhea" id="RHEA:28002"/>
        <dbReference type="ChEBI" id="CHEBI:16016"/>
        <dbReference type="ChEBI" id="CHEBI:57634"/>
        <dbReference type="ChEBI" id="CHEBI:59776"/>
    </reaction>
</comment>
<keyword evidence="10" id="KW-1185">Reference proteome</keyword>
<dbReference type="RefSeq" id="XP_020070508.1">
    <property type="nucleotide sequence ID" value="XM_020214943.1"/>
</dbReference>
<comment type="function">
    <text evidence="7">Metal-dependent phosphatase that shows phosphatase activity against several substrates, including fructose-1-phosphate and fructose-6-phosphate. Its preference for fructose-1-phosphate, a strong glycating agent that causes DNA damage rather than a canonical yeast metabolite, suggests a damage-control function in hexose phosphate metabolism.</text>
</comment>
<dbReference type="STRING" id="983966.A0A1E4S1U6"/>
<sequence>MAELPAVYYNKDSDSFAFSTARVRWVKIVQDALEDINDAGAKTSGEAQQQAKVIAGKLQQLLVDFEEDAVVQPLVGGLKQYESYNRALSAEDYTWLTGPWLLLENVLYRLINSWFVEQSHWFNYDIFANLKKESFESSVAGVTELAVRYAQLDKERQSSATGIKPELKQLLFKEFAEISLWGNATDLSLLATATLEDIASIQGAEARKKSEDKILTNDIDLAYAQLISSKEKIRKVEIVLDNSGFELYTDLVFGLFLLDFNLADRVTLHTKDIPWMVSDVNLKDFNVVLSQLKDTNVFDKHRDELDFFINKVEYLFNTGKLTLETSPYWTLDKDFWEISPDEQEFGGSELHERLSSSALVIFKGDMNYRKLTGDRRWPSTTPFSRAIGPLATSGLKILSLRTVKADVLLGLKEGVYEDITEEWGKTNDNKLSWLYSGKYAVISYADGAAH</sequence>
<dbReference type="AlphaFoldDB" id="A0A1E4S1U6"/>
<evidence type="ECO:0000256" key="4">
    <source>
        <dbReference type="ARBA" id="ARBA00022801"/>
    </source>
</evidence>
<dbReference type="Gene3D" id="3.40.50.10880">
    <property type="entry name" value="Uncharacterised protein PF01937, DUF89, domain 3"/>
    <property type="match status" value="1"/>
</dbReference>
<dbReference type="OMA" id="IFARQKM"/>
<dbReference type="GO" id="GO:0005634">
    <property type="term" value="C:nucleus"/>
    <property type="evidence" value="ECO:0007669"/>
    <property type="project" value="TreeGrafter"/>
</dbReference>
<evidence type="ECO:0000313" key="9">
    <source>
        <dbReference type="EMBL" id="ODV73469.1"/>
    </source>
</evidence>
<dbReference type="InterPro" id="IPR002791">
    <property type="entry name" value="ARMT1-like_metal-bd"/>
</dbReference>
<reference evidence="9 10" key="1">
    <citation type="journal article" date="2016" name="Proc. Natl. Acad. Sci. U.S.A.">
        <title>Comparative genomics of biotechnologically important yeasts.</title>
        <authorList>
            <person name="Riley R."/>
            <person name="Haridas S."/>
            <person name="Wolfe K.H."/>
            <person name="Lopes M.R."/>
            <person name="Hittinger C.T."/>
            <person name="Goeker M."/>
            <person name="Salamov A.A."/>
            <person name="Wisecaver J.H."/>
            <person name="Long T.M."/>
            <person name="Calvey C.H."/>
            <person name="Aerts A.L."/>
            <person name="Barry K.W."/>
            <person name="Choi C."/>
            <person name="Clum A."/>
            <person name="Coughlan A.Y."/>
            <person name="Deshpande S."/>
            <person name="Douglass A.P."/>
            <person name="Hanson S.J."/>
            <person name="Klenk H.-P."/>
            <person name="LaButti K.M."/>
            <person name="Lapidus A."/>
            <person name="Lindquist E.A."/>
            <person name="Lipzen A.M."/>
            <person name="Meier-Kolthoff J.P."/>
            <person name="Ohm R.A."/>
            <person name="Otillar R.P."/>
            <person name="Pangilinan J.L."/>
            <person name="Peng Y."/>
            <person name="Rokas A."/>
            <person name="Rosa C.A."/>
            <person name="Scheuner C."/>
            <person name="Sibirny A.A."/>
            <person name="Slot J.C."/>
            <person name="Stielow J.B."/>
            <person name="Sun H."/>
            <person name="Kurtzman C.P."/>
            <person name="Blackwell M."/>
            <person name="Grigoriev I.V."/>
            <person name="Jeffries T.W."/>
        </authorList>
    </citation>
    <scope>NUCLEOTIDE SEQUENCE [LARGE SCALE GENOMIC DNA]</scope>
    <source>
        <strain evidence="10">ATCC 18201 / CBS 1600 / BCRC 20928 / JCM 3617 / NBRC 0987 / NRRL Y-1542</strain>
    </source>
</reference>
<dbReference type="InterPro" id="IPR039763">
    <property type="entry name" value="ARMT1"/>
</dbReference>
<dbReference type="SUPFAM" id="SSF111321">
    <property type="entry name" value="AF1104-like"/>
    <property type="match status" value="1"/>
</dbReference>
<proteinExistence type="inferred from homology"/>
<dbReference type="PANTHER" id="PTHR12260">
    <property type="entry name" value="DAMAGE-CONTROL PHOSPHATASE ARMT1"/>
    <property type="match status" value="1"/>
</dbReference>
<dbReference type="Gene3D" id="1.20.930.60">
    <property type="match status" value="1"/>
</dbReference>
<comment type="cofactor">
    <cofactor evidence="7">
        <name>Mn(2+)</name>
        <dbReference type="ChEBI" id="CHEBI:29035"/>
    </cofactor>
    <cofactor evidence="7">
        <name>Ni(2+)</name>
        <dbReference type="ChEBI" id="CHEBI:49786"/>
    </cofactor>
</comment>
<dbReference type="GO" id="GO:0006974">
    <property type="term" value="P:DNA damage response"/>
    <property type="evidence" value="ECO:0007669"/>
    <property type="project" value="TreeGrafter"/>
</dbReference>